<reference evidence="1 2" key="1">
    <citation type="submission" date="2020-09" db="EMBL/GenBank/DDBJ databases">
        <title>The genome sequence of type strain Labrenzia polysiphoniae KACC 19711.</title>
        <authorList>
            <person name="Liu Y."/>
        </authorList>
    </citation>
    <scope>NUCLEOTIDE SEQUENCE [LARGE SCALE GENOMIC DNA]</scope>
    <source>
        <strain evidence="1 2">KACC 19711</strain>
    </source>
</reference>
<evidence type="ECO:0000313" key="1">
    <source>
        <dbReference type="EMBL" id="MBD8875159.1"/>
    </source>
</evidence>
<gene>
    <name evidence="1" type="ORF">IG617_02555</name>
</gene>
<dbReference type="EMBL" id="JACYXJ010000001">
    <property type="protein sequence ID" value="MBD8875159.1"/>
    <property type="molecule type" value="Genomic_DNA"/>
</dbReference>
<evidence type="ECO:0000313" key="2">
    <source>
        <dbReference type="Proteomes" id="UP000615687"/>
    </source>
</evidence>
<dbReference type="CDD" id="cd16439">
    <property type="entry name" value="beta_Kdo_transferase_KpsC_2"/>
    <property type="match status" value="1"/>
</dbReference>
<dbReference type="Pfam" id="PF05159">
    <property type="entry name" value="Capsule_synth"/>
    <property type="match status" value="2"/>
</dbReference>
<comment type="caution">
    <text evidence="1">The sequence shown here is derived from an EMBL/GenBank/DDBJ whole genome shotgun (WGS) entry which is preliminary data.</text>
</comment>
<dbReference type="RefSeq" id="WP_192107004.1">
    <property type="nucleotide sequence ID" value="NZ_JACYXJ010000001.1"/>
</dbReference>
<protein>
    <recommendedName>
        <fullName evidence="3">Capsular polysaccharide export protein</fullName>
    </recommendedName>
</protein>
<keyword evidence="2" id="KW-1185">Reference proteome</keyword>
<accession>A0ABR9C5I1</accession>
<sequence length="563" mass="62645">MNHEPKVIDPALKPFKPKFAGLDGLLIGPDEALYQRHRKNVADGARQLTVILPGPFAIDEKFFPASLVHIGISAKTAKDLESFEGAVIASLLTEDGSSDVSAGKMLLRWRENISDLDNGILSDPESENATLRSLLNGDQPKAGTLQPKGFWARWAAAVEDQGEDLDKYLGNLLKHHCRWFEPYDGSRCSFENMLSVAGMMQESWNANDVPSHCYGAQYWNHPAINATFKGTGGGVSFHDSDAETLAEASKTGGRVLSWAGRTRPEFELACRDAQVQLLRIEDGFLRSVGLGAGLAKGAALAMDDTGIYYDPSRPSRLETLLETYEVSPEEWERGATLIKAMIAARVSKYNFGKARRFKFPKDKQLVLVPGQVADDAAVRKSKSTTIDCANTPNVNRDLLRIARERWPAAHIVFKPHPDVETGLRKGKLETHEVLQHADEIARHADIIDLIEAVDRIETFSSLSGFEALIRGKDVTVHGLPFYAGWGLSEDLTQSERRTRERSIEEVVYLALCVYSRTIDPVTLLPCTPEFLIERLAGLRRNRWHVFKANFLRRASWLGRKIGL</sequence>
<organism evidence="1 2">
    <name type="scientific">Roseibium polysiphoniae</name>
    <dbReference type="NCBI Taxonomy" id="2571221"/>
    <lineage>
        <taxon>Bacteria</taxon>
        <taxon>Pseudomonadati</taxon>
        <taxon>Pseudomonadota</taxon>
        <taxon>Alphaproteobacteria</taxon>
        <taxon>Hyphomicrobiales</taxon>
        <taxon>Stappiaceae</taxon>
        <taxon>Roseibium</taxon>
    </lineage>
</organism>
<evidence type="ECO:0008006" key="3">
    <source>
        <dbReference type="Google" id="ProtNLM"/>
    </source>
</evidence>
<name>A0ABR9C5I1_9HYPH</name>
<dbReference type="InterPro" id="IPR007833">
    <property type="entry name" value="Capsule_polysaccharide_synth"/>
</dbReference>
<dbReference type="Proteomes" id="UP000615687">
    <property type="component" value="Unassembled WGS sequence"/>
</dbReference>
<proteinExistence type="predicted"/>